<name>A0A495B720_VOGIN</name>
<sequence length="126" mass="14283">MKMHQARGFTLIELMVVMSIIALLLTIAVPRYLSSVERSKEAVLHSDLFIMREAIDKYYGDRARYPDALEQLVTDRYLRSLPQDPFTESSTTWVVVPPDDPAKGGVFDVKSGAEGEAQDGSRYQEW</sequence>
<organism evidence="4 5">
    <name type="scientific">Vogesella indigofera</name>
    <name type="common">Pseudomonas indigofera</name>
    <dbReference type="NCBI Taxonomy" id="45465"/>
    <lineage>
        <taxon>Bacteria</taxon>
        <taxon>Pseudomonadati</taxon>
        <taxon>Pseudomonadota</taxon>
        <taxon>Betaproteobacteria</taxon>
        <taxon>Neisseriales</taxon>
        <taxon>Chromobacteriaceae</taxon>
        <taxon>Vogesella</taxon>
    </lineage>
</organism>
<comment type="caution">
    <text evidence="4">The sequence shown here is derived from an EMBL/GenBank/DDBJ whole genome shotgun (WGS) entry which is preliminary data.</text>
</comment>
<dbReference type="SUPFAM" id="SSF54523">
    <property type="entry name" value="Pili subunits"/>
    <property type="match status" value="1"/>
</dbReference>
<keyword evidence="3" id="KW-0472">Membrane</keyword>
<evidence type="ECO:0000256" key="2">
    <source>
        <dbReference type="SAM" id="MobiDB-lite"/>
    </source>
</evidence>
<dbReference type="GO" id="GO:0015627">
    <property type="term" value="C:type II protein secretion system complex"/>
    <property type="evidence" value="ECO:0007669"/>
    <property type="project" value="InterPro"/>
</dbReference>
<feature type="region of interest" description="Disordered" evidence="2">
    <location>
        <begin position="106"/>
        <end position="126"/>
    </location>
</feature>
<keyword evidence="3" id="KW-0812">Transmembrane</keyword>
<dbReference type="Gene3D" id="3.30.700.10">
    <property type="entry name" value="Glycoprotein, Type 4 Pilin"/>
    <property type="match status" value="1"/>
</dbReference>
<dbReference type="InterPro" id="IPR045584">
    <property type="entry name" value="Pilin-like"/>
</dbReference>
<feature type="transmembrane region" description="Helical" evidence="3">
    <location>
        <begin position="12"/>
        <end position="33"/>
    </location>
</feature>
<accession>A0A495B720</accession>
<evidence type="ECO:0000313" key="4">
    <source>
        <dbReference type="EMBL" id="RKQ55435.1"/>
    </source>
</evidence>
<evidence type="ECO:0000313" key="5">
    <source>
        <dbReference type="Proteomes" id="UP000279384"/>
    </source>
</evidence>
<protein>
    <submittedName>
        <fullName evidence="4">Type II secretion system protein G (GspG)</fullName>
    </submittedName>
</protein>
<proteinExistence type="predicted"/>
<dbReference type="NCBIfam" id="TIGR02532">
    <property type="entry name" value="IV_pilin_GFxxxE"/>
    <property type="match status" value="1"/>
</dbReference>
<reference evidence="4 5" key="1">
    <citation type="submission" date="2018-10" db="EMBL/GenBank/DDBJ databases">
        <title>Genomic Encyclopedia of Type Strains, Phase IV (KMG-IV): sequencing the most valuable type-strain genomes for metagenomic binning, comparative biology and taxonomic classification.</title>
        <authorList>
            <person name="Goeker M."/>
        </authorList>
    </citation>
    <scope>NUCLEOTIDE SEQUENCE [LARGE SCALE GENOMIC DNA]</scope>
    <source>
        <strain evidence="4 5">DSM 3303</strain>
    </source>
</reference>
<dbReference type="InterPro" id="IPR012902">
    <property type="entry name" value="N_methyl_site"/>
</dbReference>
<dbReference type="GO" id="GO:0015628">
    <property type="term" value="P:protein secretion by the type II secretion system"/>
    <property type="evidence" value="ECO:0007669"/>
    <property type="project" value="InterPro"/>
</dbReference>
<dbReference type="Proteomes" id="UP000279384">
    <property type="component" value="Unassembled WGS sequence"/>
</dbReference>
<evidence type="ECO:0000256" key="1">
    <source>
        <dbReference type="ARBA" id="ARBA00022481"/>
    </source>
</evidence>
<dbReference type="Pfam" id="PF07963">
    <property type="entry name" value="N_methyl"/>
    <property type="match status" value="1"/>
</dbReference>
<evidence type="ECO:0000256" key="3">
    <source>
        <dbReference type="SAM" id="Phobius"/>
    </source>
</evidence>
<dbReference type="RefSeq" id="WP_211329252.1">
    <property type="nucleotide sequence ID" value="NZ_JAYRSL010000005.1"/>
</dbReference>
<dbReference type="AlphaFoldDB" id="A0A495B720"/>
<gene>
    <name evidence="4" type="ORF">C8E02_2813</name>
</gene>
<keyword evidence="3" id="KW-1133">Transmembrane helix</keyword>
<dbReference type="EMBL" id="RBID01000017">
    <property type="protein sequence ID" value="RKQ55435.1"/>
    <property type="molecule type" value="Genomic_DNA"/>
</dbReference>
<dbReference type="PRINTS" id="PR00813">
    <property type="entry name" value="BCTERIALGSPG"/>
</dbReference>
<keyword evidence="1" id="KW-0488">Methylation</keyword>
<dbReference type="PROSITE" id="PS00409">
    <property type="entry name" value="PROKAR_NTER_METHYL"/>
    <property type="match status" value="1"/>
</dbReference>
<dbReference type="InterPro" id="IPR000983">
    <property type="entry name" value="Bac_GSPG_pilin"/>
</dbReference>